<dbReference type="AlphaFoldDB" id="A0A5J9ULL8"/>
<dbReference type="Gramene" id="TVU24446">
    <property type="protein sequence ID" value="TVU24446"/>
    <property type="gene ID" value="EJB05_26883"/>
</dbReference>
<comment type="caution">
    <text evidence="2">The sequence shown here is derived from an EMBL/GenBank/DDBJ whole genome shotgun (WGS) entry which is preliminary data.</text>
</comment>
<dbReference type="InterPro" id="IPR005174">
    <property type="entry name" value="KIB1-4_b-propeller"/>
</dbReference>
<keyword evidence="3" id="KW-1185">Reference proteome</keyword>
<feature type="non-terminal residue" evidence="2">
    <location>
        <position position="1"/>
    </location>
</feature>
<gene>
    <name evidence="2" type="ORF">EJB05_26883</name>
</gene>
<reference evidence="2 3" key="1">
    <citation type="journal article" date="2019" name="Sci. Rep.">
        <title>A high-quality genome of Eragrostis curvula grass provides insights into Poaceae evolution and supports new strategies to enhance forage quality.</title>
        <authorList>
            <person name="Carballo J."/>
            <person name="Santos B.A.C.M."/>
            <person name="Zappacosta D."/>
            <person name="Garbus I."/>
            <person name="Selva J.P."/>
            <person name="Gallo C.A."/>
            <person name="Diaz A."/>
            <person name="Albertini E."/>
            <person name="Caccamo M."/>
            <person name="Echenique V."/>
        </authorList>
    </citation>
    <scope>NUCLEOTIDE SEQUENCE [LARGE SCALE GENOMIC DNA]</scope>
    <source>
        <strain evidence="3">cv. Victoria</strain>
        <tissue evidence="2">Leaf</tissue>
    </source>
</reference>
<dbReference type="Pfam" id="PF03478">
    <property type="entry name" value="Beta-prop_KIB1-4"/>
    <property type="match status" value="1"/>
</dbReference>
<organism evidence="2 3">
    <name type="scientific">Eragrostis curvula</name>
    <name type="common">weeping love grass</name>
    <dbReference type="NCBI Taxonomy" id="38414"/>
    <lineage>
        <taxon>Eukaryota</taxon>
        <taxon>Viridiplantae</taxon>
        <taxon>Streptophyta</taxon>
        <taxon>Embryophyta</taxon>
        <taxon>Tracheophyta</taxon>
        <taxon>Spermatophyta</taxon>
        <taxon>Magnoliopsida</taxon>
        <taxon>Liliopsida</taxon>
        <taxon>Poales</taxon>
        <taxon>Poaceae</taxon>
        <taxon>PACMAD clade</taxon>
        <taxon>Chloridoideae</taxon>
        <taxon>Eragrostideae</taxon>
        <taxon>Eragrostidinae</taxon>
        <taxon>Eragrostis</taxon>
    </lineage>
</organism>
<evidence type="ECO:0000313" key="3">
    <source>
        <dbReference type="Proteomes" id="UP000324897"/>
    </source>
</evidence>
<proteinExistence type="predicted"/>
<evidence type="ECO:0000259" key="1">
    <source>
        <dbReference type="Pfam" id="PF03478"/>
    </source>
</evidence>
<evidence type="ECO:0000313" key="2">
    <source>
        <dbReference type="EMBL" id="TVU24446.1"/>
    </source>
</evidence>
<dbReference type="InterPro" id="IPR036047">
    <property type="entry name" value="F-box-like_dom_sf"/>
</dbReference>
<accession>A0A5J9ULL8</accession>
<dbReference type="PANTHER" id="PTHR33110:SF111">
    <property type="entry name" value="DUF295 DOMAIN-CONTAINING PROTEIN"/>
    <property type="match status" value="1"/>
</dbReference>
<dbReference type="Proteomes" id="UP000324897">
    <property type="component" value="Chromosome 2"/>
</dbReference>
<protein>
    <recommendedName>
        <fullName evidence="1">KIB1-4 beta-propeller domain-containing protein</fullName>
    </recommendedName>
</protein>
<dbReference type="EMBL" id="RWGY01000013">
    <property type="protein sequence ID" value="TVU24446.1"/>
    <property type="molecule type" value="Genomic_DNA"/>
</dbReference>
<dbReference type="OrthoDB" id="696313at2759"/>
<sequence length="182" mass="20336">MAKKSTPSWSDIPLELAGLVLLRLSAHVDRVRFAAVCPQWRFAAREIPLPPPLPLLALSEGTVYSLPGSKPFRLPVCEGYTDACGNWLFFQHEDGCFLRDPFSNVTLTLPALTRVRVRHVRDEPVDEAGLTWIEVDEGEERNVSKVIFCSPHLIAAILKLRGRARIGVCQPGILPIIKDKHH</sequence>
<feature type="domain" description="KIB1-4 beta-propeller" evidence="1">
    <location>
        <begin position="61"/>
        <end position="172"/>
    </location>
</feature>
<name>A0A5J9ULL8_9POAL</name>
<dbReference type="SUPFAM" id="SSF81383">
    <property type="entry name" value="F-box domain"/>
    <property type="match status" value="1"/>
</dbReference>
<dbReference type="PANTHER" id="PTHR33110">
    <property type="entry name" value="F-BOX/KELCH-REPEAT PROTEIN-RELATED"/>
    <property type="match status" value="1"/>
</dbReference>